<dbReference type="EMBL" id="JBHTCT010000012">
    <property type="protein sequence ID" value="MFC7365050.1"/>
    <property type="molecule type" value="Genomic_DNA"/>
</dbReference>
<organism evidence="2 3">
    <name type="scientific">Bhargavaea changchunensis</name>
    <dbReference type="NCBI Taxonomy" id="2134037"/>
    <lineage>
        <taxon>Bacteria</taxon>
        <taxon>Bacillati</taxon>
        <taxon>Bacillota</taxon>
        <taxon>Bacilli</taxon>
        <taxon>Bacillales</taxon>
        <taxon>Caryophanaceae</taxon>
        <taxon>Bhargavaea</taxon>
    </lineage>
</organism>
<evidence type="ECO:0008006" key="4">
    <source>
        <dbReference type="Google" id="ProtNLM"/>
    </source>
</evidence>
<comment type="caution">
    <text evidence="2">The sequence shown here is derived from an EMBL/GenBank/DDBJ whole genome shotgun (WGS) entry which is preliminary data.</text>
</comment>
<dbReference type="Proteomes" id="UP001596483">
    <property type="component" value="Unassembled WGS sequence"/>
</dbReference>
<keyword evidence="3" id="KW-1185">Reference proteome</keyword>
<evidence type="ECO:0000313" key="2">
    <source>
        <dbReference type="EMBL" id="MFC7365050.1"/>
    </source>
</evidence>
<gene>
    <name evidence="2" type="ORF">ACFQQH_07875</name>
</gene>
<protein>
    <recommendedName>
        <fullName evidence="4">Lipoprotein</fullName>
    </recommendedName>
</protein>
<accession>A0ABW2NGK3</accession>
<proteinExistence type="predicted"/>
<reference evidence="3" key="1">
    <citation type="journal article" date="2019" name="Int. J. Syst. Evol. Microbiol.">
        <title>The Global Catalogue of Microorganisms (GCM) 10K type strain sequencing project: providing services to taxonomists for standard genome sequencing and annotation.</title>
        <authorList>
            <consortium name="The Broad Institute Genomics Platform"/>
            <consortium name="The Broad Institute Genome Sequencing Center for Infectious Disease"/>
            <person name="Wu L."/>
            <person name="Ma J."/>
        </authorList>
    </citation>
    <scope>NUCLEOTIDE SEQUENCE [LARGE SCALE GENOMIC DNA]</scope>
    <source>
        <strain evidence="3">JCM 4738</strain>
    </source>
</reference>
<keyword evidence="1" id="KW-0732">Signal</keyword>
<evidence type="ECO:0000256" key="1">
    <source>
        <dbReference type="SAM" id="SignalP"/>
    </source>
</evidence>
<evidence type="ECO:0000313" key="3">
    <source>
        <dbReference type="Proteomes" id="UP001596483"/>
    </source>
</evidence>
<dbReference type="PROSITE" id="PS51257">
    <property type="entry name" value="PROKAR_LIPOPROTEIN"/>
    <property type="match status" value="1"/>
</dbReference>
<feature type="chain" id="PRO_5046361035" description="Lipoprotein" evidence="1">
    <location>
        <begin position="20"/>
        <end position="176"/>
    </location>
</feature>
<feature type="signal peptide" evidence="1">
    <location>
        <begin position="1"/>
        <end position="19"/>
    </location>
</feature>
<name>A0ABW2NGK3_9BACL</name>
<sequence>MNRRSFLLSLLMMALMFLAACSSSGTSSGLNPAEEFDQYRTEGIEPLHERSLELAEMGGHLNAMIPQPEKARDYITDEMIPHIKETQGLAEELQDGLINQEIKEVNQITIDQLNLMADSFNKQAEFLELHISPVSDESYAESEAVYAEIMQLQEQIDAKTSEYNTSLDDLVQKYRK</sequence>